<proteinExistence type="inferred from homology"/>
<dbReference type="InterPro" id="IPR005229">
    <property type="entry name" value="YicC/YloC-like"/>
</dbReference>
<dbReference type="PANTHER" id="PTHR30636:SF3">
    <property type="entry name" value="UPF0701 PROTEIN YICC"/>
    <property type="match status" value="1"/>
</dbReference>
<gene>
    <name evidence="9" type="ORF">KQI89_03810</name>
</gene>
<keyword evidence="3" id="KW-0255">Endonuclease</keyword>
<keyword evidence="10" id="KW-1185">Reference proteome</keyword>
<keyword evidence="4" id="KW-0378">Hydrolase</keyword>
<evidence type="ECO:0000313" key="10">
    <source>
        <dbReference type="Proteomes" id="UP000736583"/>
    </source>
</evidence>
<dbReference type="Pfam" id="PF08340">
    <property type="entry name" value="YicC-like_C"/>
    <property type="match status" value="1"/>
</dbReference>
<comment type="similarity">
    <text evidence="5">Belongs to the YicC/YloC family.</text>
</comment>
<evidence type="ECO:0000256" key="2">
    <source>
        <dbReference type="ARBA" id="ARBA00022722"/>
    </source>
</evidence>
<feature type="domain" description="Endoribonuclease YicC-like C-terminal" evidence="8">
    <location>
        <begin position="175"/>
        <end position="293"/>
    </location>
</feature>
<keyword evidence="2" id="KW-0540">Nuclease</keyword>
<evidence type="ECO:0000256" key="3">
    <source>
        <dbReference type="ARBA" id="ARBA00022759"/>
    </source>
</evidence>
<evidence type="ECO:0000256" key="4">
    <source>
        <dbReference type="ARBA" id="ARBA00022801"/>
    </source>
</evidence>
<evidence type="ECO:0000256" key="5">
    <source>
        <dbReference type="ARBA" id="ARBA00035648"/>
    </source>
</evidence>
<feature type="coiled-coil region" evidence="6">
    <location>
        <begin position="157"/>
        <end position="206"/>
    </location>
</feature>
<sequence length="293" mass="33960">MIRSMTGFGRASSEEGSKRSFIIEVKSVNHRFLDVNVRMPKAMIALEERIRNIISQYLNRGKIDLFLNYKNYEKVEGKANLNRELLDSYMGCLNEIKERYSVKDDISLSFISRFPDVIYVEEEESDLEDLWKEIQPLVHSAVKGLVAMREKEGIKLREDIQNNCNSIKKELDKIELKSPKVVEEYKLKLEERIKELIGDAKVDENRLSMEIAIFADKASIAEEITRLNSHIGQLSHTLALEEPIGRKLDFIVQEMNREANTIASKSSDLEITNWILNVKNNIEKIREQVQNIE</sequence>
<organism evidence="9 10">
    <name type="scientific">Clostridium simiarum</name>
    <dbReference type="NCBI Taxonomy" id="2841506"/>
    <lineage>
        <taxon>Bacteria</taxon>
        <taxon>Bacillati</taxon>
        <taxon>Bacillota</taxon>
        <taxon>Clostridia</taxon>
        <taxon>Eubacteriales</taxon>
        <taxon>Clostridiaceae</taxon>
        <taxon>Clostridium</taxon>
    </lineage>
</organism>
<evidence type="ECO:0000256" key="1">
    <source>
        <dbReference type="ARBA" id="ARBA00001968"/>
    </source>
</evidence>
<dbReference type="InterPro" id="IPR013527">
    <property type="entry name" value="YicC-like_N"/>
</dbReference>
<dbReference type="Pfam" id="PF03755">
    <property type="entry name" value="YicC-like_N"/>
    <property type="match status" value="1"/>
</dbReference>
<comment type="cofactor">
    <cofactor evidence="1">
        <name>a divalent metal cation</name>
        <dbReference type="ChEBI" id="CHEBI:60240"/>
    </cofactor>
</comment>
<keyword evidence="6" id="KW-0175">Coiled coil</keyword>
<evidence type="ECO:0000259" key="7">
    <source>
        <dbReference type="Pfam" id="PF03755"/>
    </source>
</evidence>
<evidence type="ECO:0000313" key="9">
    <source>
        <dbReference type="EMBL" id="MBU5590880.1"/>
    </source>
</evidence>
<feature type="domain" description="Endoribonuclease YicC-like N-terminal" evidence="7">
    <location>
        <begin position="2"/>
        <end position="157"/>
    </location>
</feature>
<name>A0ABS6EXC7_9CLOT</name>
<protein>
    <submittedName>
        <fullName evidence="9">YicC family protein</fullName>
    </submittedName>
</protein>
<dbReference type="Proteomes" id="UP000736583">
    <property type="component" value="Unassembled WGS sequence"/>
</dbReference>
<evidence type="ECO:0000259" key="8">
    <source>
        <dbReference type="Pfam" id="PF08340"/>
    </source>
</evidence>
<dbReference type="RefSeq" id="WP_216455966.1">
    <property type="nucleotide sequence ID" value="NZ_JAHLQL010000001.1"/>
</dbReference>
<evidence type="ECO:0000256" key="6">
    <source>
        <dbReference type="SAM" id="Coils"/>
    </source>
</evidence>
<dbReference type="PANTHER" id="PTHR30636">
    <property type="entry name" value="UPF0701 PROTEIN YICC"/>
    <property type="match status" value="1"/>
</dbReference>
<accession>A0ABS6EXC7</accession>
<comment type="caution">
    <text evidence="9">The sequence shown here is derived from an EMBL/GenBank/DDBJ whole genome shotgun (WGS) entry which is preliminary data.</text>
</comment>
<dbReference type="InterPro" id="IPR013551">
    <property type="entry name" value="YicC-like_C"/>
</dbReference>
<dbReference type="EMBL" id="JAHLQL010000001">
    <property type="protein sequence ID" value="MBU5590880.1"/>
    <property type="molecule type" value="Genomic_DNA"/>
</dbReference>
<reference evidence="9 10" key="1">
    <citation type="submission" date="2021-06" db="EMBL/GenBank/DDBJ databases">
        <authorList>
            <person name="Sun Q."/>
            <person name="Li D."/>
        </authorList>
    </citation>
    <scope>NUCLEOTIDE SEQUENCE [LARGE SCALE GENOMIC DNA]</scope>
    <source>
        <strain evidence="9 10">MSJ-4</strain>
    </source>
</reference>
<dbReference type="NCBIfam" id="TIGR00255">
    <property type="entry name" value="YicC/YloC family endoribonuclease"/>
    <property type="match status" value="1"/>
</dbReference>